<comment type="caution">
    <text evidence="1">The sequence shown here is derived from an EMBL/GenBank/DDBJ whole genome shotgun (WGS) entry which is preliminary data.</text>
</comment>
<sequence>MNANKYGYFWWLGQEEDERVTFLAVGDGGHVICCIPELDVVVAIASEFIPSPRDRWILIKDYIIPAIVD</sequence>
<dbReference type="Gene3D" id="3.40.710.10">
    <property type="entry name" value="DD-peptidase/beta-lactamase superfamily"/>
    <property type="match status" value="1"/>
</dbReference>
<dbReference type="InterPro" id="IPR012338">
    <property type="entry name" value="Beta-lactam/transpept-like"/>
</dbReference>
<evidence type="ECO:0000313" key="1">
    <source>
        <dbReference type="EMBL" id="MBP2002310.1"/>
    </source>
</evidence>
<dbReference type="EMBL" id="JAGGLD010000007">
    <property type="protein sequence ID" value="MBP2002310.1"/>
    <property type="molecule type" value="Genomic_DNA"/>
</dbReference>
<organism evidence="1 2">
    <name type="scientific">Paenibacillus shirakamiensis</name>
    <dbReference type="NCBI Taxonomy" id="1265935"/>
    <lineage>
        <taxon>Bacteria</taxon>
        <taxon>Bacillati</taxon>
        <taxon>Bacillota</taxon>
        <taxon>Bacilli</taxon>
        <taxon>Bacillales</taxon>
        <taxon>Paenibacillaceae</taxon>
        <taxon>Paenibacillus</taxon>
    </lineage>
</organism>
<dbReference type="SUPFAM" id="SSF56601">
    <property type="entry name" value="beta-lactamase/transpeptidase-like"/>
    <property type="match status" value="1"/>
</dbReference>
<name>A0ABS4JKS1_9BACL</name>
<gene>
    <name evidence="1" type="ORF">J2Z69_003382</name>
</gene>
<evidence type="ECO:0000313" key="2">
    <source>
        <dbReference type="Proteomes" id="UP001519288"/>
    </source>
</evidence>
<protein>
    <submittedName>
        <fullName evidence="1">CubicO group peptidase (Beta-lactamase class C family)</fullName>
    </submittedName>
</protein>
<keyword evidence="2" id="KW-1185">Reference proteome</keyword>
<accession>A0ABS4JKS1</accession>
<dbReference type="Proteomes" id="UP001519288">
    <property type="component" value="Unassembled WGS sequence"/>
</dbReference>
<reference evidence="1 2" key="1">
    <citation type="submission" date="2021-03" db="EMBL/GenBank/DDBJ databases">
        <title>Genomic Encyclopedia of Type Strains, Phase IV (KMG-IV): sequencing the most valuable type-strain genomes for metagenomic binning, comparative biology and taxonomic classification.</title>
        <authorList>
            <person name="Goeker M."/>
        </authorList>
    </citation>
    <scope>NUCLEOTIDE SEQUENCE [LARGE SCALE GENOMIC DNA]</scope>
    <source>
        <strain evidence="1 2">DSM 26806</strain>
    </source>
</reference>
<proteinExistence type="predicted"/>